<accession>A0A147BL21</accession>
<protein>
    <submittedName>
        <fullName evidence="2">Putative secreted protein</fullName>
    </submittedName>
</protein>
<feature type="signal peptide" evidence="1">
    <location>
        <begin position="1"/>
        <end position="32"/>
    </location>
</feature>
<feature type="non-terminal residue" evidence="2">
    <location>
        <position position="94"/>
    </location>
</feature>
<dbReference type="AlphaFoldDB" id="A0A147BL21"/>
<name>A0A147BL21_IXORI</name>
<feature type="chain" id="PRO_5007542573" evidence="1">
    <location>
        <begin position="33"/>
        <end position="94"/>
    </location>
</feature>
<organism evidence="2">
    <name type="scientific">Ixodes ricinus</name>
    <name type="common">Common tick</name>
    <name type="synonym">Acarus ricinus</name>
    <dbReference type="NCBI Taxonomy" id="34613"/>
    <lineage>
        <taxon>Eukaryota</taxon>
        <taxon>Metazoa</taxon>
        <taxon>Ecdysozoa</taxon>
        <taxon>Arthropoda</taxon>
        <taxon>Chelicerata</taxon>
        <taxon>Arachnida</taxon>
        <taxon>Acari</taxon>
        <taxon>Parasitiformes</taxon>
        <taxon>Ixodida</taxon>
        <taxon>Ixodoidea</taxon>
        <taxon>Ixodidae</taxon>
        <taxon>Ixodinae</taxon>
        <taxon>Ixodes</taxon>
    </lineage>
</organism>
<keyword evidence="1" id="KW-0732">Signal</keyword>
<dbReference type="EMBL" id="GEGO01003911">
    <property type="protein sequence ID" value="JAR91493.1"/>
    <property type="molecule type" value="Transcribed_RNA"/>
</dbReference>
<reference evidence="2" key="1">
    <citation type="journal article" date="2018" name="PLoS Negl. Trop. Dis.">
        <title>Sialome diversity of ticks revealed by RNAseq of single tick salivary glands.</title>
        <authorList>
            <person name="Perner J."/>
            <person name="Kropackova S."/>
            <person name="Kopacek P."/>
            <person name="Ribeiro J.M."/>
        </authorList>
    </citation>
    <scope>NUCLEOTIDE SEQUENCE</scope>
    <source>
        <strain evidence="2">Siblings of single egg batch collected in Ceske Budejovice</strain>
        <tissue evidence="2">Salivary glands</tissue>
    </source>
</reference>
<evidence type="ECO:0000313" key="2">
    <source>
        <dbReference type="EMBL" id="JAR91493.1"/>
    </source>
</evidence>
<proteinExistence type="predicted"/>
<evidence type="ECO:0000256" key="1">
    <source>
        <dbReference type="SAM" id="SignalP"/>
    </source>
</evidence>
<sequence length="94" mass="10598">MRKNNKNGKAGRATYLFCLLFLVLLAASTVHRQMLTDACIGPCLMHDGKLKCRFHDCVLQALQTFSDGGGIADGHRRKRKPTRSFHVRVWALQT</sequence>